<dbReference type="GO" id="GO:0005525">
    <property type="term" value="F:GTP binding"/>
    <property type="evidence" value="ECO:0007669"/>
    <property type="project" value="UniProtKB-KW"/>
</dbReference>
<gene>
    <name evidence="6" type="primary">LOC122129991</name>
</gene>
<dbReference type="AlphaFoldDB" id="A0A8M1K9V1"/>
<sequence length="546" mass="64136">PHYKTENITTCIFPVLLPWRKATDDELMKKINQLENMTSEVEKTKQELENKNKLLQERETELDNMTKREKDREGLEDKNKEVEKTKQQLEDKNTEMIQIFLTSGEETVGMGIIQTIVCVAVGGESPGPAPPVSPAVSELRLVLLGGSTAGKRAAGNTILGTEEFGRPASTHTLTHTSTETQHSESRQGEVAGRRVTVVETPDWFCSGLSEKDLRQDVGLCVRLSTPGPHAFLLVIPEEPSEGEERRMLEKMEDMFGEGCWGHTLILFTHAEGMRERSVEELLQTGSQELQQLVEKCGNRCHLLNVKDRPDDTKITQLLEKIEEMVSGNRERFYSSQTYQEAEKQLREIERRIQKEREVEERKLMEERERRKELDKNVQESLKMMEGEIQQHEGEIRILNERTTELEKNMKEERDEEKKREMERELKREITQKEEMERKLIRVREKRERERKEMEERHREEMEEMRESYEREARTEAERNLMKIILPELQRNISITKEKMKGEFNRQMEEKNRRMEEKNREIEGLVDTVQKLSRLVEEADEQRSLQS</sequence>
<feature type="non-terminal residue" evidence="6">
    <location>
        <position position="1"/>
    </location>
</feature>
<accession>A0A8M1K9V1</accession>
<protein>
    <submittedName>
        <fullName evidence="6">GTPase IMAP family member 4-like</fullName>
    </submittedName>
</protein>
<dbReference type="PROSITE" id="PS51720">
    <property type="entry name" value="G_AIG1"/>
    <property type="match status" value="1"/>
</dbReference>
<feature type="compositionally biased region" description="Low complexity" evidence="3">
    <location>
        <begin position="169"/>
        <end position="180"/>
    </location>
</feature>
<feature type="region of interest" description="Disordered" evidence="3">
    <location>
        <begin position="52"/>
        <end position="88"/>
    </location>
</feature>
<keyword evidence="1" id="KW-0547">Nucleotide-binding</keyword>
<evidence type="ECO:0000256" key="1">
    <source>
        <dbReference type="ARBA" id="ARBA00022741"/>
    </source>
</evidence>
<keyword evidence="5" id="KW-1185">Reference proteome</keyword>
<dbReference type="InterPro" id="IPR006703">
    <property type="entry name" value="G_AIG1"/>
</dbReference>
<evidence type="ECO:0000313" key="5">
    <source>
        <dbReference type="Proteomes" id="UP000515152"/>
    </source>
</evidence>
<keyword evidence="2" id="KW-0342">GTP-binding</keyword>
<dbReference type="KEGG" id="char:122129991"/>
<evidence type="ECO:0000259" key="4">
    <source>
        <dbReference type="PROSITE" id="PS51720"/>
    </source>
</evidence>
<dbReference type="InterPro" id="IPR045058">
    <property type="entry name" value="GIMA/IAN/Toc"/>
</dbReference>
<evidence type="ECO:0000256" key="3">
    <source>
        <dbReference type="SAM" id="MobiDB-lite"/>
    </source>
</evidence>
<name>A0A8M1K9V1_CLUHA</name>
<evidence type="ECO:0000313" key="6">
    <source>
        <dbReference type="RefSeq" id="XP_042560667.1"/>
    </source>
</evidence>
<feature type="region of interest" description="Disordered" evidence="3">
    <location>
        <begin position="445"/>
        <end position="464"/>
    </location>
</feature>
<dbReference type="Pfam" id="PF04548">
    <property type="entry name" value="AIG1"/>
    <property type="match status" value="1"/>
</dbReference>
<reference evidence="6" key="1">
    <citation type="submission" date="2025-08" db="UniProtKB">
        <authorList>
            <consortium name="RefSeq"/>
        </authorList>
    </citation>
    <scope>IDENTIFICATION</scope>
</reference>
<dbReference type="GeneID" id="122129991"/>
<proteinExistence type="predicted"/>
<organism evidence="5 6">
    <name type="scientific">Clupea harengus</name>
    <name type="common">Atlantic herring</name>
    <dbReference type="NCBI Taxonomy" id="7950"/>
    <lineage>
        <taxon>Eukaryota</taxon>
        <taxon>Metazoa</taxon>
        <taxon>Chordata</taxon>
        <taxon>Craniata</taxon>
        <taxon>Vertebrata</taxon>
        <taxon>Euteleostomi</taxon>
        <taxon>Actinopterygii</taxon>
        <taxon>Neopterygii</taxon>
        <taxon>Teleostei</taxon>
        <taxon>Clupei</taxon>
        <taxon>Clupeiformes</taxon>
        <taxon>Clupeoidei</taxon>
        <taxon>Clupeidae</taxon>
        <taxon>Clupea</taxon>
    </lineage>
</organism>
<dbReference type="FunFam" id="3.40.50.300:FF:002274">
    <property type="entry name" value="Si:dkeyp-69e1.8"/>
    <property type="match status" value="1"/>
</dbReference>
<dbReference type="PANTHER" id="PTHR10903:SF167">
    <property type="entry name" value="GTPASE IMAP FAMILY MEMBER 6-RELATED"/>
    <property type="match status" value="1"/>
</dbReference>
<evidence type="ECO:0000256" key="2">
    <source>
        <dbReference type="ARBA" id="ARBA00023134"/>
    </source>
</evidence>
<dbReference type="Proteomes" id="UP000515152">
    <property type="component" value="Unplaced"/>
</dbReference>
<feature type="region of interest" description="Disordered" evidence="3">
    <location>
        <begin position="163"/>
        <end position="192"/>
    </location>
</feature>
<dbReference type="OrthoDB" id="8951333at2759"/>
<feature type="domain" description="AIG1-type G" evidence="4">
    <location>
        <begin position="136"/>
        <end position="342"/>
    </location>
</feature>
<dbReference type="PANTHER" id="PTHR10903">
    <property type="entry name" value="GTPASE, IMAP FAMILY MEMBER-RELATED"/>
    <property type="match status" value="1"/>
</dbReference>
<dbReference type="RefSeq" id="XP_042560667.1">
    <property type="nucleotide sequence ID" value="XM_042704733.1"/>
</dbReference>
<feature type="region of interest" description="Disordered" evidence="3">
    <location>
        <begin position="499"/>
        <end position="521"/>
    </location>
</feature>